<accession>A0A326RSU2</accession>
<evidence type="ECO:0000313" key="2">
    <source>
        <dbReference type="Proteomes" id="UP000248917"/>
    </source>
</evidence>
<proteinExistence type="predicted"/>
<keyword evidence="2" id="KW-1185">Reference proteome</keyword>
<dbReference type="SUPFAM" id="SSF48452">
    <property type="entry name" value="TPR-like"/>
    <property type="match status" value="1"/>
</dbReference>
<evidence type="ECO:0000313" key="1">
    <source>
        <dbReference type="EMBL" id="PZV83814.1"/>
    </source>
</evidence>
<dbReference type="RefSeq" id="WP_111392432.1">
    <property type="nucleotide sequence ID" value="NZ_JBJINY010000035.1"/>
</dbReference>
<dbReference type="Pfam" id="PF14559">
    <property type="entry name" value="TPR_19"/>
    <property type="match status" value="1"/>
</dbReference>
<dbReference type="EMBL" id="QKTX01000005">
    <property type="protein sequence ID" value="PZV83814.1"/>
    <property type="molecule type" value="Genomic_DNA"/>
</dbReference>
<organism evidence="1 2">
    <name type="scientific">Algoriphagus aquaeductus</name>
    <dbReference type="NCBI Taxonomy" id="475299"/>
    <lineage>
        <taxon>Bacteria</taxon>
        <taxon>Pseudomonadati</taxon>
        <taxon>Bacteroidota</taxon>
        <taxon>Cytophagia</taxon>
        <taxon>Cytophagales</taxon>
        <taxon>Cyclobacteriaceae</taxon>
        <taxon>Algoriphagus</taxon>
    </lineage>
</organism>
<evidence type="ECO:0008006" key="3">
    <source>
        <dbReference type="Google" id="ProtNLM"/>
    </source>
</evidence>
<dbReference type="Gene3D" id="1.25.40.10">
    <property type="entry name" value="Tetratricopeptide repeat domain"/>
    <property type="match status" value="1"/>
</dbReference>
<reference evidence="1 2" key="1">
    <citation type="submission" date="2018-06" db="EMBL/GenBank/DDBJ databases">
        <title>Genomic Encyclopedia of Archaeal and Bacterial Type Strains, Phase II (KMG-II): from individual species to whole genera.</title>
        <authorList>
            <person name="Goeker M."/>
        </authorList>
    </citation>
    <scope>NUCLEOTIDE SEQUENCE [LARGE SCALE GENOMIC DNA]</scope>
    <source>
        <strain evidence="1 2">T4</strain>
    </source>
</reference>
<name>A0A326RSU2_9BACT</name>
<gene>
    <name evidence="1" type="ORF">CLV31_10537</name>
</gene>
<sequence length="110" mass="13190">MSNLDRIQVLRNYILEEPQDPFNHYALALEIKEKDPAEALRIFEYVLENFPNYLPAYFPSAHFFIEHHQWEKARQVFENGIKLASLQQNEKAQKELKNAYQNFLFETDLE</sequence>
<dbReference type="AlphaFoldDB" id="A0A326RSU2"/>
<dbReference type="InterPro" id="IPR011990">
    <property type="entry name" value="TPR-like_helical_dom_sf"/>
</dbReference>
<protein>
    <recommendedName>
        <fullName evidence="3">Tetratricopeptide repeat protein</fullName>
    </recommendedName>
</protein>
<dbReference type="Proteomes" id="UP000248917">
    <property type="component" value="Unassembled WGS sequence"/>
</dbReference>
<dbReference type="OrthoDB" id="1524733at2"/>
<comment type="caution">
    <text evidence="1">The sequence shown here is derived from an EMBL/GenBank/DDBJ whole genome shotgun (WGS) entry which is preliminary data.</text>
</comment>